<dbReference type="EMBL" id="QPIX01000001">
    <property type="protein sequence ID" value="RCW27995.1"/>
    <property type="molecule type" value="Genomic_DNA"/>
</dbReference>
<keyword evidence="7" id="KW-1015">Disulfide bond</keyword>
<dbReference type="GO" id="GO:0032259">
    <property type="term" value="P:methylation"/>
    <property type="evidence" value="ECO:0007669"/>
    <property type="project" value="UniProtKB-KW"/>
</dbReference>
<feature type="site" description="Interaction with tRNA" evidence="9">
    <location>
        <position position="162"/>
    </location>
</feature>
<dbReference type="Pfam" id="PF20258">
    <property type="entry name" value="tRNA_Me_trans_C"/>
    <property type="match status" value="1"/>
</dbReference>
<feature type="active site" description="Cysteine persulfide intermediate" evidence="9">
    <location>
        <position position="238"/>
    </location>
</feature>
<feature type="site" description="Interaction with tRNA" evidence="9">
    <location>
        <position position="380"/>
    </location>
</feature>
<keyword evidence="13" id="KW-0489">Methyltransferase</keyword>
<feature type="domain" description="tRNA-specific 2-thiouridylase MnmA-like C-terminal" evidence="11">
    <location>
        <begin position="319"/>
        <end position="400"/>
    </location>
</feature>
<evidence type="ECO:0000256" key="4">
    <source>
        <dbReference type="ARBA" id="ARBA00022741"/>
    </source>
</evidence>
<feature type="binding site" evidence="9">
    <location>
        <position position="161"/>
    </location>
    <ligand>
        <name>ATP</name>
        <dbReference type="ChEBI" id="CHEBI:30616"/>
    </ligand>
</feature>
<keyword evidence="2 9" id="KW-0808">Transferase</keyword>
<keyword evidence="3 9" id="KW-0819">tRNA processing</keyword>
<gene>
    <name evidence="9" type="primary">mnmA</name>
    <name evidence="13" type="ORF">DFR48_1013</name>
</gene>
<feature type="domain" description="tRNA-specific 2-thiouridylase MnmA-like central" evidence="12">
    <location>
        <begin position="259"/>
        <end position="310"/>
    </location>
</feature>
<dbReference type="GO" id="GO:0005524">
    <property type="term" value="F:ATP binding"/>
    <property type="evidence" value="ECO:0007669"/>
    <property type="project" value="UniProtKB-KW"/>
</dbReference>
<dbReference type="HAMAP" id="MF_00144">
    <property type="entry name" value="tRNA_thiouridyl_MnmA"/>
    <property type="match status" value="1"/>
</dbReference>
<dbReference type="SUPFAM" id="SSF52402">
    <property type="entry name" value="Adenine nucleotide alpha hydrolases-like"/>
    <property type="match status" value="1"/>
</dbReference>
<keyword evidence="6 9" id="KW-0694">RNA-binding</keyword>
<dbReference type="AlphaFoldDB" id="A0A6I7HT59"/>
<evidence type="ECO:0000256" key="8">
    <source>
        <dbReference type="ARBA" id="ARBA00051542"/>
    </source>
</evidence>
<dbReference type="GO" id="GO:0000049">
    <property type="term" value="F:tRNA binding"/>
    <property type="evidence" value="ECO:0007669"/>
    <property type="project" value="UniProtKB-KW"/>
</dbReference>
<dbReference type="Gene3D" id="2.30.30.280">
    <property type="entry name" value="Adenine nucleotide alpha hydrolases-like domains"/>
    <property type="match status" value="1"/>
</dbReference>
<dbReference type="InterPro" id="IPR014729">
    <property type="entry name" value="Rossmann-like_a/b/a_fold"/>
</dbReference>
<dbReference type="Pfam" id="PF20259">
    <property type="entry name" value="tRNA_Me_trans_M"/>
    <property type="match status" value="1"/>
</dbReference>
<dbReference type="CDD" id="cd01998">
    <property type="entry name" value="MnmA_TRMU-like"/>
    <property type="match status" value="1"/>
</dbReference>
<evidence type="ECO:0000313" key="14">
    <source>
        <dbReference type="Proteomes" id="UP000252582"/>
    </source>
</evidence>
<protein>
    <recommendedName>
        <fullName evidence="9">tRNA-specific 2-thiouridylase MnmA</fullName>
        <ecNumber evidence="9">2.8.1.13</ecNumber>
    </recommendedName>
</protein>
<comment type="function">
    <text evidence="9">Catalyzes the 2-thiolation of uridine at the wobble position (U34) of tRNA, leading to the formation of s(2)U34.</text>
</comment>
<evidence type="ECO:0000256" key="3">
    <source>
        <dbReference type="ARBA" id="ARBA00022694"/>
    </source>
</evidence>
<feature type="binding site" evidence="9">
    <location>
        <begin position="43"/>
        <end position="50"/>
    </location>
    <ligand>
        <name>ATP</name>
        <dbReference type="ChEBI" id="CHEBI:30616"/>
    </ligand>
</feature>
<organism evidence="13 14">
    <name type="scientific">Ciceribacter lividus</name>
    <dbReference type="NCBI Taxonomy" id="1197950"/>
    <lineage>
        <taxon>Bacteria</taxon>
        <taxon>Pseudomonadati</taxon>
        <taxon>Pseudomonadota</taxon>
        <taxon>Alphaproteobacteria</taxon>
        <taxon>Hyphomicrobiales</taxon>
        <taxon>Rhizobiaceae</taxon>
        <taxon>Ciceribacter</taxon>
    </lineage>
</organism>
<dbReference type="GO" id="GO:0002143">
    <property type="term" value="P:tRNA wobble position uridine thiolation"/>
    <property type="evidence" value="ECO:0007669"/>
    <property type="project" value="TreeGrafter"/>
</dbReference>
<comment type="caution">
    <text evidence="9">Lacks conserved residue(s) required for the propagation of feature annotation.</text>
</comment>
<dbReference type="InterPro" id="IPR004506">
    <property type="entry name" value="MnmA-like"/>
</dbReference>
<dbReference type="FunFam" id="3.40.50.620:FF:000115">
    <property type="entry name" value="tRNA-specific 2-thiouridylase MnmA"/>
    <property type="match status" value="1"/>
</dbReference>
<evidence type="ECO:0000256" key="1">
    <source>
        <dbReference type="ARBA" id="ARBA00022555"/>
    </source>
</evidence>
<comment type="similarity">
    <text evidence="9">Belongs to the MnmA/TRMU family.</text>
</comment>
<feature type="active site" description="Nucleophile" evidence="9">
    <location>
        <position position="137"/>
    </location>
</feature>
<dbReference type="InterPro" id="IPR046885">
    <property type="entry name" value="MnmA-like_C"/>
</dbReference>
<keyword evidence="14" id="KW-1185">Reference proteome</keyword>
<keyword evidence="4 9" id="KW-0547">Nucleotide-binding</keyword>
<dbReference type="InterPro" id="IPR023382">
    <property type="entry name" value="MnmA-like_central_sf"/>
</dbReference>
<evidence type="ECO:0000256" key="9">
    <source>
        <dbReference type="HAMAP-Rule" id="MF_00144"/>
    </source>
</evidence>
<evidence type="ECO:0000256" key="5">
    <source>
        <dbReference type="ARBA" id="ARBA00022840"/>
    </source>
</evidence>
<accession>A0A6I7HT59</accession>
<comment type="catalytic activity">
    <reaction evidence="8 9">
        <text>S-sulfanyl-L-cysteinyl-[protein] + uridine(34) in tRNA + AH2 + ATP = 2-thiouridine(34) in tRNA + L-cysteinyl-[protein] + A + AMP + diphosphate + H(+)</text>
        <dbReference type="Rhea" id="RHEA:47032"/>
        <dbReference type="Rhea" id="RHEA-COMP:10131"/>
        <dbReference type="Rhea" id="RHEA-COMP:11726"/>
        <dbReference type="Rhea" id="RHEA-COMP:11727"/>
        <dbReference type="Rhea" id="RHEA-COMP:11728"/>
        <dbReference type="ChEBI" id="CHEBI:13193"/>
        <dbReference type="ChEBI" id="CHEBI:15378"/>
        <dbReference type="ChEBI" id="CHEBI:17499"/>
        <dbReference type="ChEBI" id="CHEBI:29950"/>
        <dbReference type="ChEBI" id="CHEBI:30616"/>
        <dbReference type="ChEBI" id="CHEBI:33019"/>
        <dbReference type="ChEBI" id="CHEBI:61963"/>
        <dbReference type="ChEBI" id="CHEBI:65315"/>
        <dbReference type="ChEBI" id="CHEBI:87170"/>
        <dbReference type="ChEBI" id="CHEBI:456215"/>
        <dbReference type="EC" id="2.8.1.13"/>
    </reaction>
</comment>
<dbReference type="Proteomes" id="UP000252582">
    <property type="component" value="Unassembled WGS sequence"/>
</dbReference>
<feature type="region of interest" description="Disordered" evidence="10">
    <location>
        <begin position="1"/>
        <end position="31"/>
    </location>
</feature>
<dbReference type="InterPro" id="IPR046884">
    <property type="entry name" value="MnmA-like_central"/>
</dbReference>
<name>A0A6I7HT59_9HYPH</name>
<dbReference type="EC" id="2.8.1.13" evidence="9"/>
<proteinExistence type="inferred from homology"/>
<evidence type="ECO:0000313" key="13">
    <source>
        <dbReference type="EMBL" id="RCW27995.1"/>
    </source>
</evidence>
<sequence>MRAPAAGDKGLPETPVTDFETGGTPVNTLDFDKRPEDTRVVVAMSGGVDSSVVAGILKREGYDVLGITLQLYDHGAAVHRAGSCCAGQDIDDARRVCETLGIPHYVLDYEQRFRDTVINPFMESYVAGETPIPCVACNQTVKFADLLATARELGADALATGHYIRSRAMPLPNDPGHRALFRPVDSERDQSYFLFATTQEQIDYLRFPLGGLSKAETRALAEEMGLVVAKKADSQDICFVPQGKYADIITRLRPDSALGGDIVHMDGRVLGHHEGILHYTIGQRKGLGVATGEPLYVVYLDARSRRVIVGPKEALDTRRVYLRDINWLGDRTLQEEAADGFACFAKVRSTRPPTPAVLHADDRGVYVDLEIGEAGVAPGQACVLYSAPGPDARVYGGGFIERSERSAPAEASLKALLSNPVAA</sequence>
<keyword evidence="9" id="KW-0963">Cytoplasm</keyword>
<evidence type="ECO:0000256" key="7">
    <source>
        <dbReference type="ARBA" id="ARBA00023157"/>
    </source>
</evidence>
<dbReference type="NCBIfam" id="NF001138">
    <property type="entry name" value="PRK00143.1"/>
    <property type="match status" value="1"/>
</dbReference>
<dbReference type="PANTHER" id="PTHR11933:SF5">
    <property type="entry name" value="MITOCHONDRIAL TRNA-SPECIFIC 2-THIOURIDYLASE 1"/>
    <property type="match status" value="1"/>
</dbReference>
<evidence type="ECO:0000256" key="2">
    <source>
        <dbReference type="ARBA" id="ARBA00022679"/>
    </source>
</evidence>
<evidence type="ECO:0000259" key="11">
    <source>
        <dbReference type="Pfam" id="PF20258"/>
    </source>
</evidence>
<evidence type="ECO:0000259" key="12">
    <source>
        <dbReference type="Pfam" id="PF20259"/>
    </source>
</evidence>
<keyword evidence="1 9" id="KW-0820">tRNA-binding</keyword>
<dbReference type="NCBIfam" id="TIGR00420">
    <property type="entry name" value="trmU"/>
    <property type="match status" value="1"/>
</dbReference>
<dbReference type="FunFam" id="2.30.30.280:FF:000001">
    <property type="entry name" value="tRNA-specific 2-thiouridylase MnmA"/>
    <property type="match status" value="1"/>
</dbReference>
<reference evidence="13 14" key="1">
    <citation type="submission" date="2018-07" db="EMBL/GenBank/DDBJ databases">
        <title>Genomic Encyclopedia of Type Strains, Phase IV (KMG-IV): sequencing the most valuable type-strain genomes for metagenomic binning, comparative biology and taxonomic classification.</title>
        <authorList>
            <person name="Goeker M."/>
        </authorList>
    </citation>
    <scope>NUCLEOTIDE SEQUENCE [LARGE SCALE GENOMIC DNA]</scope>
    <source>
        <strain evidence="13 14">DSM 25528</strain>
    </source>
</reference>
<keyword evidence="5 9" id="KW-0067">ATP-binding</keyword>
<dbReference type="Pfam" id="PF03054">
    <property type="entry name" value="tRNA_Me_trans"/>
    <property type="match status" value="1"/>
</dbReference>
<dbReference type="PANTHER" id="PTHR11933">
    <property type="entry name" value="TRNA 5-METHYLAMINOMETHYL-2-THIOURIDYLATE -METHYLTRANSFERASE"/>
    <property type="match status" value="1"/>
</dbReference>
<comment type="subcellular location">
    <subcellularLocation>
        <location evidence="9">Cytoplasm</location>
    </subcellularLocation>
</comment>
<evidence type="ECO:0000256" key="6">
    <source>
        <dbReference type="ARBA" id="ARBA00022884"/>
    </source>
</evidence>
<dbReference type="GO" id="GO:0103016">
    <property type="term" value="F:tRNA-uridine 2-sulfurtransferase activity"/>
    <property type="evidence" value="ECO:0007669"/>
    <property type="project" value="UniProtKB-EC"/>
</dbReference>
<comment type="caution">
    <text evidence="13">The sequence shown here is derived from an EMBL/GenBank/DDBJ whole genome shotgun (WGS) entry which is preliminary data.</text>
</comment>
<dbReference type="Gene3D" id="3.40.50.620">
    <property type="entry name" value="HUPs"/>
    <property type="match status" value="1"/>
</dbReference>
<dbReference type="GO" id="GO:0005737">
    <property type="term" value="C:cytoplasm"/>
    <property type="evidence" value="ECO:0007669"/>
    <property type="project" value="UniProtKB-SubCell"/>
</dbReference>
<feature type="binding site" evidence="9">
    <location>
        <position position="69"/>
    </location>
    <ligand>
        <name>ATP</name>
        <dbReference type="ChEBI" id="CHEBI:30616"/>
    </ligand>
</feature>
<dbReference type="GO" id="GO:0008168">
    <property type="term" value="F:methyltransferase activity"/>
    <property type="evidence" value="ECO:0007669"/>
    <property type="project" value="UniProtKB-KW"/>
</dbReference>
<dbReference type="Gene3D" id="2.40.30.10">
    <property type="entry name" value="Translation factors"/>
    <property type="match status" value="1"/>
</dbReference>
<feature type="region of interest" description="Interaction with tRNA" evidence="9">
    <location>
        <begin position="188"/>
        <end position="190"/>
    </location>
</feature>
<evidence type="ECO:0000256" key="10">
    <source>
        <dbReference type="SAM" id="MobiDB-lite"/>
    </source>
</evidence>